<dbReference type="HOGENOM" id="CLU_184548_0_0_1"/>
<dbReference type="InterPro" id="IPR009050">
    <property type="entry name" value="Globin-like_sf"/>
</dbReference>
<sequence length="72" mass="8033">MALTNSQCQEIRATVPALNARGEEIIASFYQSLLRGHAELRSYFNTANQQNKLQPRAMASLIIQFANNASHL</sequence>
<dbReference type="PANTHER" id="PTHR43396:SF3">
    <property type="entry name" value="FLAVOHEMOPROTEIN"/>
    <property type="match status" value="1"/>
</dbReference>
<dbReference type="AlphaFoldDB" id="A0A0B2WUU3"/>
<dbReference type="Gene3D" id="1.10.490.10">
    <property type="entry name" value="Globins"/>
    <property type="match status" value="1"/>
</dbReference>
<evidence type="ECO:0000256" key="2">
    <source>
        <dbReference type="ARBA" id="ARBA00022723"/>
    </source>
</evidence>
<dbReference type="STRING" id="1081103.A0A0B2WUU3"/>
<dbReference type="GO" id="GO:0008941">
    <property type="term" value="F:nitric oxide dioxygenase NAD(P)H activity"/>
    <property type="evidence" value="ECO:0007669"/>
    <property type="project" value="TreeGrafter"/>
</dbReference>
<keyword evidence="1" id="KW-0349">Heme</keyword>
<dbReference type="GO" id="GO:0046872">
    <property type="term" value="F:metal ion binding"/>
    <property type="evidence" value="ECO:0007669"/>
    <property type="project" value="UniProtKB-KW"/>
</dbReference>
<keyword evidence="6" id="KW-1185">Reference proteome</keyword>
<evidence type="ECO:0000259" key="4">
    <source>
        <dbReference type="PROSITE" id="PS01033"/>
    </source>
</evidence>
<evidence type="ECO:0000256" key="1">
    <source>
        <dbReference type="ARBA" id="ARBA00022617"/>
    </source>
</evidence>
<dbReference type="Proteomes" id="UP000030816">
    <property type="component" value="Unassembled WGS sequence"/>
</dbReference>
<dbReference type="GO" id="GO:0071500">
    <property type="term" value="P:cellular response to nitrosative stress"/>
    <property type="evidence" value="ECO:0007669"/>
    <property type="project" value="TreeGrafter"/>
</dbReference>
<dbReference type="EMBL" id="AZHE01000011">
    <property type="protein sequence ID" value="KHN97389.1"/>
    <property type="molecule type" value="Genomic_DNA"/>
</dbReference>
<dbReference type="PROSITE" id="PS01033">
    <property type="entry name" value="GLOBIN"/>
    <property type="match status" value="1"/>
</dbReference>
<keyword evidence="2" id="KW-0479">Metal-binding</keyword>
<name>A0A0B2WUU3_METAS</name>
<dbReference type="OrthoDB" id="436496at2759"/>
<dbReference type="GO" id="GO:0020037">
    <property type="term" value="F:heme binding"/>
    <property type="evidence" value="ECO:0007669"/>
    <property type="project" value="InterPro"/>
</dbReference>
<dbReference type="SUPFAM" id="SSF46458">
    <property type="entry name" value="Globin-like"/>
    <property type="match status" value="1"/>
</dbReference>
<feature type="domain" description="Globin" evidence="4">
    <location>
        <begin position="2"/>
        <end position="72"/>
    </location>
</feature>
<dbReference type="InterPro" id="IPR000971">
    <property type="entry name" value="Globin"/>
</dbReference>
<dbReference type="GO" id="GO:0071949">
    <property type="term" value="F:FAD binding"/>
    <property type="evidence" value="ECO:0007669"/>
    <property type="project" value="TreeGrafter"/>
</dbReference>
<dbReference type="RefSeq" id="XP_040678455.1">
    <property type="nucleotide sequence ID" value="XM_040823784.1"/>
</dbReference>
<keyword evidence="3" id="KW-0408">Iron</keyword>
<accession>A0A0B2WUU3</accession>
<dbReference type="PANTHER" id="PTHR43396">
    <property type="entry name" value="FLAVOHEMOPROTEIN"/>
    <property type="match status" value="1"/>
</dbReference>
<gene>
    <name evidence="5" type="ORF">MAM_04986</name>
</gene>
<organism evidence="5 6">
    <name type="scientific">Metarhizium album (strain ARSEF 1941)</name>
    <dbReference type="NCBI Taxonomy" id="1081103"/>
    <lineage>
        <taxon>Eukaryota</taxon>
        <taxon>Fungi</taxon>
        <taxon>Dikarya</taxon>
        <taxon>Ascomycota</taxon>
        <taxon>Pezizomycotina</taxon>
        <taxon>Sordariomycetes</taxon>
        <taxon>Hypocreomycetidae</taxon>
        <taxon>Hypocreales</taxon>
        <taxon>Clavicipitaceae</taxon>
        <taxon>Metarhizium</taxon>
    </lineage>
</organism>
<reference evidence="5 6" key="1">
    <citation type="journal article" date="2014" name="Proc. Natl. Acad. Sci. U.S.A.">
        <title>Trajectory and genomic determinants of fungal-pathogen speciation and host adaptation.</title>
        <authorList>
            <person name="Hu X."/>
            <person name="Xiao G."/>
            <person name="Zheng P."/>
            <person name="Shang Y."/>
            <person name="Su Y."/>
            <person name="Zhang X."/>
            <person name="Liu X."/>
            <person name="Zhan S."/>
            <person name="St Leger R.J."/>
            <person name="Wang C."/>
        </authorList>
    </citation>
    <scope>NUCLEOTIDE SEQUENCE [LARGE SCALE GENOMIC DNA]</scope>
    <source>
        <strain evidence="5 6">ARSEF 1941</strain>
    </source>
</reference>
<dbReference type="GO" id="GO:0046210">
    <property type="term" value="P:nitric oxide catabolic process"/>
    <property type="evidence" value="ECO:0007669"/>
    <property type="project" value="TreeGrafter"/>
</dbReference>
<evidence type="ECO:0000313" key="5">
    <source>
        <dbReference type="EMBL" id="KHN97389.1"/>
    </source>
</evidence>
<dbReference type="InterPro" id="IPR012292">
    <property type="entry name" value="Globin/Proto"/>
</dbReference>
<proteinExistence type="predicted"/>
<dbReference type="GO" id="GO:0019825">
    <property type="term" value="F:oxygen binding"/>
    <property type="evidence" value="ECO:0007669"/>
    <property type="project" value="InterPro"/>
</dbReference>
<comment type="caution">
    <text evidence="5">The sequence shown here is derived from an EMBL/GenBank/DDBJ whole genome shotgun (WGS) entry which is preliminary data.</text>
</comment>
<dbReference type="GeneID" id="63739441"/>
<protein>
    <submittedName>
        <fullName evidence="5">Flavohemoprotein</fullName>
    </submittedName>
</protein>
<evidence type="ECO:0000256" key="3">
    <source>
        <dbReference type="ARBA" id="ARBA00023004"/>
    </source>
</evidence>
<evidence type="ECO:0000313" key="6">
    <source>
        <dbReference type="Proteomes" id="UP000030816"/>
    </source>
</evidence>